<dbReference type="EMBL" id="VCKW01000393">
    <property type="protein sequence ID" value="TMQ89655.1"/>
    <property type="molecule type" value="Genomic_DNA"/>
</dbReference>
<dbReference type="AlphaFoldDB" id="A0A5C4IZB0"/>
<dbReference type="Proteomes" id="UP000309174">
    <property type="component" value="Unassembled WGS sequence"/>
</dbReference>
<gene>
    <name evidence="2" type="ORF">ETD83_38965</name>
</gene>
<protein>
    <submittedName>
        <fullName evidence="2">Uncharacterized protein</fullName>
    </submittedName>
</protein>
<proteinExistence type="predicted"/>
<feature type="region of interest" description="Disordered" evidence="1">
    <location>
        <begin position="1"/>
        <end position="20"/>
    </location>
</feature>
<organism evidence="2 3">
    <name type="scientific">Actinomadura soli</name>
    <dbReference type="NCBI Taxonomy" id="2508997"/>
    <lineage>
        <taxon>Bacteria</taxon>
        <taxon>Bacillati</taxon>
        <taxon>Actinomycetota</taxon>
        <taxon>Actinomycetes</taxon>
        <taxon>Streptosporangiales</taxon>
        <taxon>Thermomonosporaceae</taxon>
        <taxon>Actinomadura</taxon>
    </lineage>
</organism>
<evidence type="ECO:0000313" key="3">
    <source>
        <dbReference type="Proteomes" id="UP000309174"/>
    </source>
</evidence>
<keyword evidence="3" id="KW-1185">Reference proteome</keyword>
<dbReference type="OrthoDB" id="3450116at2"/>
<name>A0A5C4IZB0_9ACTN</name>
<evidence type="ECO:0000313" key="2">
    <source>
        <dbReference type="EMBL" id="TMQ89655.1"/>
    </source>
</evidence>
<evidence type="ECO:0000256" key="1">
    <source>
        <dbReference type="SAM" id="MobiDB-lite"/>
    </source>
</evidence>
<comment type="caution">
    <text evidence="2">The sequence shown here is derived from an EMBL/GenBank/DDBJ whole genome shotgun (WGS) entry which is preliminary data.</text>
</comment>
<feature type="non-terminal residue" evidence="2">
    <location>
        <position position="168"/>
    </location>
</feature>
<sequence>MILSRRRQAAAPVPRTATDTGAARRVHHALLLLTIDCEDEGRDVPKVRAVTIDDAEVALHLVAADGQAPRPWRAAPGGTRWHLPVAGIGERGEDVDPAAAPYPLLAAVRPGMWANLAALPGPIALTGNRNAARKAVVAMARRLRDEPWNWSVRVGMAGFPPEATIESQ</sequence>
<reference evidence="2 3" key="1">
    <citation type="submission" date="2019-05" db="EMBL/GenBank/DDBJ databases">
        <title>Draft genome sequence of Actinomadura sp. 14C53.</title>
        <authorList>
            <person name="Saricaoglu S."/>
            <person name="Isik K."/>
        </authorList>
    </citation>
    <scope>NUCLEOTIDE SEQUENCE [LARGE SCALE GENOMIC DNA]</scope>
    <source>
        <strain evidence="2 3">14C53</strain>
    </source>
</reference>
<accession>A0A5C4IZB0</accession>